<keyword evidence="2" id="KW-1185">Reference proteome</keyword>
<organism evidence="1 2">
    <name type="scientific">Erwinia phage Cronus</name>
    <dbReference type="NCBI Taxonomy" id="2163633"/>
    <lineage>
        <taxon>Viruses</taxon>
        <taxon>Duplodnaviria</taxon>
        <taxon>Heunggongvirae</taxon>
        <taxon>Uroviricota</taxon>
        <taxon>Caudoviricetes</taxon>
        <taxon>Pantevenvirales</taxon>
        <taxon>Straboviridae</taxon>
        <taxon>Tevenvirinae</taxon>
        <taxon>Risoevirus</taxon>
        <taxon>Risoevirus cronus</taxon>
        <taxon>Roskildevirus cronus</taxon>
    </lineage>
</organism>
<dbReference type="GeneID" id="65112798"/>
<sequence length="78" mass="9151">MIDTQQFADEVSFEFYLQDSKTLKWQAIATNRTLAEVVQKVKIFYHNKEQGLDKWSDVRVVRTTKEVLCTNLVLASQR</sequence>
<dbReference type="KEGG" id="vg:65112798"/>
<dbReference type="EMBL" id="MH059636">
    <property type="protein sequence ID" value="AWD90365.1"/>
    <property type="molecule type" value="Genomic_DNA"/>
</dbReference>
<evidence type="ECO:0000313" key="1">
    <source>
        <dbReference type="EMBL" id="AWD90365.1"/>
    </source>
</evidence>
<accession>A0A2S1GLV1</accession>
<dbReference type="RefSeq" id="YP_010095164.1">
    <property type="nucleotide sequence ID" value="NC_055743.1"/>
</dbReference>
<protein>
    <submittedName>
        <fullName evidence="1">Uncharacterized protein</fullName>
    </submittedName>
</protein>
<proteinExistence type="predicted"/>
<reference evidence="1" key="1">
    <citation type="submission" date="2018-03" db="EMBL/GenBank/DDBJ databases">
        <title>Phage therapy in agriculture - a green tech approach to combat plant pathogenic bacteria.</title>
        <authorList>
            <person name="Carstens A.B."/>
            <person name="Djurhuus A.M."/>
            <person name="Hansen L.H."/>
        </authorList>
    </citation>
    <scope>NUCLEOTIDE SEQUENCE [LARGE SCALE GENOMIC DNA]</scope>
</reference>
<evidence type="ECO:0000313" key="2">
    <source>
        <dbReference type="Proteomes" id="UP000246316"/>
    </source>
</evidence>
<name>A0A2S1GLV1_9CAUD</name>
<dbReference type="Proteomes" id="UP000246316">
    <property type="component" value="Segment"/>
</dbReference>